<evidence type="ECO:0000256" key="2">
    <source>
        <dbReference type="ARBA" id="ARBA00010617"/>
    </source>
</evidence>
<dbReference type="PANTHER" id="PTHR24305:SF166">
    <property type="entry name" value="CYTOCHROME P450 12A4, MITOCHONDRIAL-RELATED"/>
    <property type="match status" value="1"/>
</dbReference>
<comment type="cofactor">
    <cofactor evidence="1 3">
        <name>heme</name>
        <dbReference type="ChEBI" id="CHEBI:30413"/>
    </cofactor>
</comment>
<dbReference type="PROSITE" id="PS00086">
    <property type="entry name" value="CYTOCHROME_P450"/>
    <property type="match status" value="1"/>
</dbReference>
<dbReference type="GO" id="GO:0004497">
    <property type="term" value="F:monooxygenase activity"/>
    <property type="evidence" value="ECO:0007669"/>
    <property type="project" value="UniProtKB-KW"/>
</dbReference>
<dbReference type="EMBL" id="VTZN01000010">
    <property type="protein sequence ID" value="KAA1251642.1"/>
    <property type="molecule type" value="Genomic_DNA"/>
</dbReference>
<evidence type="ECO:0000256" key="1">
    <source>
        <dbReference type="ARBA" id="ARBA00001971"/>
    </source>
</evidence>
<dbReference type="InterPro" id="IPR050121">
    <property type="entry name" value="Cytochrome_P450_monoxygenase"/>
</dbReference>
<dbReference type="PANTHER" id="PTHR24305">
    <property type="entry name" value="CYTOCHROME P450"/>
    <property type="match status" value="1"/>
</dbReference>
<sequence>MAASWYGRVPSVLTSGTPPYHPDVGSNTVTNQAISAIKPATNESPVVTLPPTPRIPKALQGITFSISRRWTAQQLARHYGKVFTLSLPVYGPSVVVADSQLAKQVFTASPEALGNIQPNLSRVLGRGSVFALDGDDHRRRRRLLTPPFHGKSIKTYEHIIEEETLRVIADWPDGRSFATLPSMMRITLNAILRAVFGADGDQLDELRRLLPPWVTLGSRLATLPAPKRSYGRYTPWGQLVAQRRKYDAIVDKLIDDKRADTDFERQNDVLALMLRSSYEDGSPMSRNDIRDELLTLLGAGHETTAATLGWAFERLSRHPEVLAALSAEAGTDDNTVRQAVILEVQRTRTVIDIAGRHVWAPAFELGDWVIPHGYSILVSISQIHDDAELFPDPERFEPQRFLAAKPSTYAWIPFGGGTRRCVGAAFANMEMDIVLRTVLRHFTIESTTAPGERWHSRGVAYTPKKGGKSWRIDATDTVLSRA</sequence>
<dbReference type="PRINTS" id="PR00463">
    <property type="entry name" value="EP450I"/>
</dbReference>
<dbReference type="CDD" id="cd11053">
    <property type="entry name" value="CYP110-like"/>
    <property type="match status" value="1"/>
</dbReference>
<dbReference type="Proteomes" id="UP000324701">
    <property type="component" value="Unassembled WGS sequence"/>
</dbReference>
<keyword evidence="6" id="KW-1185">Reference proteome</keyword>
<feature type="binding site" description="axial binding residue" evidence="3">
    <location>
        <position position="421"/>
    </location>
    <ligand>
        <name>heme</name>
        <dbReference type="ChEBI" id="CHEBI:30413"/>
    </ligand>
    <ligandPart>
        <name>Fe</name>
        <dbReference type="ChEBI" id="CHEBI:18248"/>
    </ligandPart>
</feature>
<gene>
    <name evidence="5" type="ORF">F0Q45_03245</name>
</gene>
<dbReference type="InterPro" id="IPR001128">
    <property type="entry name" value="Cyt_P450"/>
</dbReference>
<dbReference type="InterPro" id="IPR017972">
    <property type="entry name" value="Cyt_P450_CS"/>
</dbReference>
<comment type="caution">
    <text evidence="5">The sequence shown here is derived from an EMBL/GenBank/DDBJ whole genome shotgun (WGS) entry which is preliminary data.</text>
</comment>
<evidence type="ECO:0000256" key="4">
    <source>
        <dbReference type="RuleBase" id="RU000461"/>
    </source>
</evidence>
<dbReference type="InterPro" id="IPR036396">
    <property type="entry name" value="Cyt_P450_sf"/>
</dbReference>
<organism evidence="5 6">
    <name type="scientific">Mycobacterium simiae</name>
    <name type="common">Mycobacterium habana</name>
    <dbReference type="NCBI Taxonomy" id="1784"/>
    <lineage>
        <taxon>Bacteria</taxon>
        <taxon>Bacillati</taxon>
        <taxon>Actinomycetota</taxon>
        <taxon>Actinomycetes</taxon>
        <taxon>Mycobacteriales</taxon>
        <taxon>Mycobacteriaceae</taxon>
        <taxon>Mycobacterium</taxon>
        <taxon>Mycobacterium simiae complex</taxon>
    </lineage>
</organism>
<dbReference type="GO" id="GO:0005506">
    <property type="term" value="F:iron ion binding"/>
    <property type="evidence" value="ECO:0007669"/>
    <property type="project" value="InterPro"/>
</dbReference>
<dbReference type="GO" id="GO:0016705">
    <property type="term" value="F:oxidoreductase activity, acting on paired donors, with incorporation or reduction of molecular oxygen"/>
    <property type="evidence" value="ECO:0007669"/>
    <property type="project" value="InterPro"/>
</dbReference>
<protein>
    <submittedName>
        <fullName evidence="5">Cytochrome P450</fullName>
    </submittedName>
</protein>
<dbReference type="GO" id="GO:0020037">
    <property type="term" value="F:heme binding"/>
    <property type="evidence" value="ECO:0007669"/>
    <property type="project" value="InterPro"/>
</dbReference>
<keyword evidence="4" id="KW-0503">Monooxygenase</keyword>
<proteinExistence type="inferred from homology"/>
<keyword evidence="3 4" id="KW-0408">Iron</keyword>
<evidence type="ECO:0000313" key="5">
    <source>
        <dbReference type="EMBL" id="KAA1251642.1"/>
    </source>
</evidence>
<reference evidence="5 6" key="1">
    <citation type="submission" date="2019-09" db="EMBL/GenBank/DDBJ databases">
        <title>Report of infection by Mycobacterium simiae a patient suffering from pulmonary tuberculosis.</title>
        <authorList>
            <person name="Mohanty P.S."/>
            <person name="Bansal A.K."/>
            <person name="Singh H."/>
            <person name="Sharma S."/>
            <person name="Patil S.A."/>
            <person name="Upadhaya P."/>
            <person name="Singh P.K."/>
            <person name="Kumar D."/>
            <person name="Kumar S."/>
            <person name="Singh R.K."/>
            <person name="Chaudhary B."/>
        </authorList>
    </citation>
    <scope>NUCLEOTIDE SEQUENCE [LARGE SCALE GENOMIC DNA]</scope>
    <source>
        <strain evidence="5 6">JAL-560-SIM</strain>
    </source>
</reference>
<accession>A0A5B1BUJ8</accession>
<dbReference type="Pfam" id="PF00067">
    <property type="entry name" value="p450"/>
    <property type="match status" value="1"/>
</dbReference>
<dbReference type="AlphaFoldDB" id="A0A5B1BUJ8"/>
<comment type="similarity">
    <text evidence="2 4">Belongs to the cytochrome P450 family.</text>
</comment>
<keyword evidence="3 4" id="KW-0349">Heme</keyword>
<evidence type="ECO:0000313" key="6">
    <source>
        <dbReference type="Proteomes" id="UP000324701"/>
    </source>
</evidence>
<keyword evidence="3 4" id="KW-0479">Metal-binding</keyword>
<dbReference type="SUPFAM" id="SSF48264">
    <property type="entry name" value="Cytochrome P450"/>
    <property type="match status" value="1"/>
</dbReference>
<dbReference type="InterPro" id="IPR002401">
    <property type="entry name" value="Cyt_P450_E_grp-I"/>
</dbReference>
<keyword evidence="4" id="KW-0560">Oxidoreductase</keyword>
<evidence type="ECO:0000256" key="3">
    <source>
        <dbReference type="PIRSR" id="PIRSR602401-1"/>
    </source>
</evidence>
<name>A0A5B1BUJ8_MYCSI</name>
<dbReference type="OrthoDB" id="7376058at2"/>
<dbReference type="Gene3D" id="1.10.630.10">
    <property type="entry name" value="Cytochrome P450"/>
    <property type="match status" value="1"/>
</dbReference>
<dbReference type="PRINTS" id="PR00385">
    <property type="entry name" value="P450"/>
</dbReference>